<dbReference type="Proteomes" id="UP001057402">
    <property type="component" value="Chromosome 8"/>
</dbReference>
<organism evidence="1 2">
    <name type="scientific">Melastoma candidum</name>
    <dbReference type="NCBI Taxonomy" id="119954"/>
    <lineage>
        <taxon>Eukaryota</taxon>
        <taxon>Viridiplantae</taxon>
        <taxon>Streptophyta</taxon>
        <taxon>Embryophyta</taxon>
        <taxon>Tracheophyta</taxon>
        <taxon>Spermatophyta</taxon>
        <taxon>Magnoliopsida</taxon>
        <taxon>eudicotyledons</taxon>
        <taxon>Gunneridae</taxon>
        <taxon>Pentapetalae</taxon>
        <taxon>rosids</taxon>
        <taxon>malvids</taxon>
        <taxon>Myrtales</taxon>
        <taxon>Melastomataceae</taxon>
        <taxon>Melastomatoideae</taxon>
        <taxon>Melastomateae</taxon>
        <taxon>Melastoma</taxon>
    </lineage>
</organism>
<name>A0ACB9N3N4_9MYRT</name>
<keyword evidence="2" id="KW-1185">Reference proteome</keyword>
<evidence type="ECO:0000313" key="2">
    <source>
        <dbReference type="Proteomes" id="UP001057402"/>
    </source>
</evidence>
<proteinExistence type="predicted"/>
<comment type="caution">
    <text evidence="1">The sequence shown here is derived from an EMBL/GenBank/DDBJ whole genome shotgun (WGS) entry which is preliminary data.</text>
</comment>
<reference evidence="2" key="1">
    <citation type="journal article" date="2023" name="Front. Plant Sci.">
        <title>Chromosomal-level genome assembly of Melastoma candidum provides insights into trichome evolution.</title>
        <authorList>
            <person name="Zhong Y."/>
            <person name="Wu W."/>
            <person name="Sun C."/>
            <person name="Zou P."/>
            <person name="Liu Y."/>
            <person name="Dai S."/>
            <person name="Zhou R."/>
        </authorList>
    </citation>
    <scope>NUCLEOTIDE SEQUENCE [LARGE SCALE GENOMIC DNA]</scope>
</reference>
<evidence type="ECO:0000313" key="1">
    <source>
        <dbReference type="EMBL" id="KAI4330603.1"/>
    </source>
</evidence>
<accession>A0ACB9N3N4</accession>
<sequence>MSIVIPQPSGLPPGFRFHPTDEELVLHYLRHKVASTPLPVSIIAEVNIYKFDPWDLPPKATFGEKEWYFFSPRDRKYPNGARPNRAAGSGYWKATGTDKVIVSYSCTLTQRRHANVGIKKALVFYEGKPPRGVKTDWIMHEYRLAESSAYRPVRVKDSSMRLDDWVLCRIYKKSTAANPAILSFAAASSVEQDQDEKYNYYRDNQQPNNSGSPYNDIVIPGRNDSHVSQKSTPLSSWFDSMGYMTITSVPSDANKESSSSGFPPISSSSLYNDYGNNYMNVNFQQPPNQGISDDYVGPGIFTGENSNPKCEYTSSWSMRQSEILPQQLNSFGINHSLLNQQLVPSPNFSGSFPP</sequence>
<protein>
    <submittedName>
        <fullName evidence="1">Uncharacterized protein</fullName>
    </submittedName>
</protein>
<dbReference type="EMBL" id="CM042887">
    <property type="protein sequence ID" value="KAI4330603.1"/>
    <property type="molecule type" value="Genomic_DNA"/>
</dbReference>
<gene>
    <name evidence="1" type="ORF">MLD38_028878</name>
</gene>